<dbReference type="PANTHER" id="PTHR15243">
    <property type="entry name" value="SERINE/THREONINE-PROTEIN KINASE 19"/>
    <property type="match status" value="1"/>
</dbReference>
<dbReference type="GO" id="GO:0046579">
    <property type="term" value="P:positive regulation of Ras protein signal transduction"/>
    <property type="evidence" value="ECO:0007669"/>
    <property type="project" value="TreeGrafter"/>
</dbReference>
<comment type="caution">
    <text evidence="3">The sequence shown here is derived from an EMBL/GenBank/DDBJ whole genome shotgun (WGS) entry which is preliminary data.</text>
</comment>
<name>A0AAD6E3X6_9EURO</name>
<dbReference type="EMBL" id="JAQJAC010000001">
    <property type="protein sequence ID" value="KAJ5600037.1"/>
    <property type="molecule type" value="Genomic_DNA"/>
</dbReference>
<dbReference type="InterPro" id="IPR018865">
    <property type="entry name" value="STK19-like"/>
</dbReference>
<dbReference type="Proteomes" id="UP001216150">
    <property type="component" value="Unassembled WGS sequence"/>
</dbReference>
<sequence length="405" mass="43864">NHQRKLFAATQLSSHFHLRLLPGMPLRLTSAPVSGVKKRKTAARKPQASPFAAHARRKPNSAAASGVKLAAEEGQLLDDDPLPDLGASHYISESAPVENVIQAIEYIGTKMFDELPARAGMNSTRIAEVLNLRRSLPPLASVAHVHMLINAPTQVEREIVELVKEGRVRRLIVPGRGNDAAGLGDCLVLADDWVKLVRESSALDDEIKDKFLEILPHTGTNSAISQSVFKPEEYRALMRAGFLVSSSSFTQGSLSLASLPKLPTAAVSSASRSEPARPSDSDRSVQTDAQSRAATLFLSLPNTGTYLRLLGAGRAHLLSLLKRSSCSEVPMGLLKDRWDGAVETEKSFHLAKRARGEFAGILPGKTKKWKDLYGMQFRWVLEEALGAGLAEIFETGSVGPGIRCL</sequence>
<evidence type="ECO:0000256" key="2">
    <source>
        <dbReference type="SAM" id="MobiDB-lite"/>
    </source>
</evidence>
<accession>A0AAD6E3X6</accession>
<evidence type="ECO:0008006" key="5">
    <source>
        <dbReference type="Google" id="ProtNLM"/>
    </source>
</evidence>
<dbReference type="PANTHER" id="PTHR15243:SF0">
    <property type="entry name" value="SERINE_THREONINE-PROTEIN KINASE 19"/>
    <property type="match status" value="1"/>
</dbReference>
<feature type="region of interest" description="Disordered" evidence="2">
    <location>
        <begin position="44"/>
        <end position="67"/>
    </location>
</feature>
<keyword evidence="4" id="KW-1185">Reference proteome</keyword>
<reference evidence="3 4" key="1">
    <citation type="journal article" date="2023" name="IMA Fungus">
        <title>Comparative genomic study of the Penicillium genus elucidates a diverse pangenome and 15 lateral gene transfer events.</title>
        <authorList>
            <person name="Petersen C."/>
            <person name="Sorensen T."/>
            <person name="Nielsen M.R."/>
            <person name="Sondergaard T.E."/>
            <person name="Sorensen J.L."/>
            <person name="Fitzpatrick D.A."/>
            <person name="Frisvad J.C."/>
            <person name="Nielsen K.L."/>
        </authorList>
    </citation>
    <scope>NUCLEOTIDE SEQUENCE [LARGE SCALE GENOMIC DNA]</scope>
    <source>
        <strain evidence="3 4">IBT 29057</strain>
    </source>
</reference>
<dbReference type="Pfam" id="PF10494">
    <property type="entry name" value="Stk19"/>
    <property type="match status" value="1"/>
</dbReference>
<feature type="non-terminal residue" evidence="3">
    <location>
        <position position="405"/>
    </location>
</feature>
<gene>
    <name evidence="3" type="ORF">N7450_001104</name>
</gene>
<comment type="similarity">
    <text evidence="1">Belongs to the STK19 family.</text>
</comment>
<evidence type="ECO:0000313" key="3">
    <source>
        <dbReference type="EMBL" id="KAJ5600037.1"/>
    </source>
</evidence>
<evidence type="ECO:0000313" key="4">
    <source>
        <dbReference type="Proteomes" id="UP001216150"/>
    </source>
</evidence>
<organism evidence="3 4">
    <name type="scientific">Penicillium hetheringtonii</name>
    <dbReference type="NCBI Taxonomy" id="911720"/>
    <lineage>
        <taxon>Eukaryota</taxon>
        <taxon>Fungi</taxon>
        <taxon>Dikarya</taxon>
        <taxon>Ascomycota</taxon>
        <taxon>Pezizomycotina</taxon>
        <taxon>Eurotiomycetes</taxon>
        <taxon>Eurotiomycetidae</taxon>
        <taxon>Eurotiales</taxon>
        <taxon>Aspergillaceae</taxon>
        <taxon>Penicillium</taxon>
    </lineage>
</organism>
<proteinExistence type="inferred from homology"/>
<protein>
    <recommendedName>
        <fullName evidence="5">Serine-threonine protein kinase 19</fullName>
    </recommendedName>
</protein>
<dbReference type="AlphaFoldDB" id="A0AAD6E3X6"/>
<evidence type="ECO:0000256" key="1">
    <source>
        <dbReference type="ARBA" id="ARBA00093458"/>
    </source>
</evidence>